<evidence type="ECO:0000313" key="1">
    <source>
        <dbReference type="EMBL" id="SHH10030.1"/>
    </source>
</evidence>
<reference evidence="1 2" key="1">
    <citation type="submission" date="2016-11" db="EMBL/GenBank/DDBJ databases">
        <authorList>
            <person name="Jaros S."/>
            <person name="Januszkiewicz K."/>
            <person name="Wedrychowicz H."/>
        </authorList>
    </citation>
    <scope>NUCLEOTIDE SEQUENCE [LARGE SCALE GENOMIC DNA]</scope>
    <source>
        <strain evidence="1 2">GAS138</strain>
    </source>
</reference>
<sequence length="66" mass="6941">MSKLLAIVASLKAILIAASVAFTRGDMLSVILISVLFNLAELGAKPVGQTVPRDSMAVSQNDDRGR</sequence>
<dbReference type="OrthoDB" id="9903285at2"/>
<dbReference type="Proteomes" id="UP000189796">
    <property type="component" value="Chromosome I"/>
</dbReference>
<gene>
    <name evidence="1" type="ORF">SAMN05443248_3677</name>
</gene>
<dbReference type="AlphaFoldDB" id="A0A1M5Q7X6"/>
<name>A0A1M5Q7X6_9BRAD</name>
<accession>A0A1M5Q7X6</accession>
<protein>
    <submittedName>
        <fullName evidence="1">Uncharacterized protein</fullName>
    </submittedName>
</protein>
<evidence type="ECO:0000313" key="2">
    <source>
        <dbReference type="Proteomes" id="UP000189796"/>
    </source>
</evidence>
<organism evidence="1 2">
    <name type="scientific">Bradyrhizobium erythrophlei</name>
    <dbReference type="NCBI Taxonomy" id="1437360"/>
    <lineage>
        <taxon>Bacteria</taxon>
        <taxon>Pseudomonadati</taxon>
        <taxon>Pseudomonadota</taxon>
        <taxon>Alphaproteobacteria</taxon>
        <taxon>Hyphomicrobiales</taxon>
        <taxon>Nitrobacteraceae</taxon>
        <taxon>Bradyrhizobium</taxon>
    </lineage>
</organism>
<proteinExistence type="predicted"/>
<dbReference type="EMBL" id="LT670817">
    <property type="protein sequence ID" value="SHH10030.1"/>
    <property type="molecule type" value="Genomic_DNA"/>
</dbReference>
<dbReference type="RefSeq" id="WP_079602637.1">
    <property type="nucleotide sequence ID" value="NZ_LT670817.1"/>
</dbReference>